<dbReference type="SUPFAM" id="SSF48371">
    <property type="entry name" value="ARM repeat"/>
    <property type="match status" value="1"/>
</dbReference>
<feature type="region of interest" description="Disordered" evidence="1">
    <location>
        <begin position="644"/>
        <end position="665"/>
    </location>
</feature>
<feature type="compositionally biased region" description="Basic residues" evidence="1">
    <location>
        <begin position="1546"/>
        <end position="1556"/>
    </location>
</feature>
<feature type="compositionally biased region" description="Gly residues" evidence="1">
    <location>
        <begin position="1874"/>
        <end position="1884"/>
    </location>
</feature>
<dbReference type="PANTHER" id="PTHR21696:SF2">
    <property type="entry name" value="PROTEIN UNC-79 HOMOLOG"/>
    <property type="match status" value="1"/>
</dbReference>
<dbReference type="InterPro" id="IPR016024">
    <property type="entry name" value="ARM-type_fold"/>
</dbReference>
<reference evidence="2" key="1">
    <citation type="submission" date="2021-12" db="EMBL/GenBank/DDBJ databases">
        <authorList>
            <person name="King R."/>
        </authorList>
    </citation>
    <scope>NUCLEOTIDE SEQUENCE</scope>
</reference>
<feature type="compositionally biased region" description="Polar residues" evidence="1">
    <location>
        <begin position="1694"/>
        <end position="1708"/>
    </location>
</feature>
<organism evidence="2 3">
    <name type="scientific">Chilo suppressalis</name>
    <name type="common">Asiatic rice borer moth</name>
    <dbReference type="NCBI Taxonomy" id="168631"/>
    <lineage>
        <taxon>Eukaryota</taxon>
        <taxon>Metazoa</taxon>
        <taxon>Ecdysozoa</taxon>
        <taxon>Arthropoda</taxon>
        <taxon>Hexapoda</taxon>
        <taxon>Insecta</taxon>
        <taxon>Pterygota</taxon>
        <taxon>Neoptera</taxon>
        <taxon>Endopterygota</taxon>
        <taxon>Lepidoptera</taxon>
        <taxon>Glossata</taxon>
        <taxon>Ditrysia</taxon>
        <taxon>Pyraloidea</taxon>
        <taxon>Crambidae</taxon>
        <taxon>Crambinae</taxon>
        <taxon>Chilo</taxon>
    </lineage>
</organism>
<dbReference type="Proteomes" id="UP001153292">
    <property type="component" value="Chromosome 20"/>
</dbReference>
<feature type="compositionally biased region" description="Polar residues" evidence="1">
    <location>
        <begin position="1856"/>
        <end position="1866"/>
    </location>
</feature>
<dbReference type="EMBL" id="OU963913">
    <property type="protein sequence ID" value="CAH2985737.1"/>
    <property type="molecule type" value="Genomic_DNA"/>
</dbReference>
<feature type="compositionally biased region" description="Basic and acidic residues" evidence="1">
    <location>
        <begin position="1799"/>
        <end position="1810"/>
    </location>
</feature>
<gene>
    <name evidence="2" type="ORF">CHILSU_LOCUS5535</name>
</gene>
<feature type="compositionally biased region" description="Basic and acidic residues" evidence="1">
    <location>
        <begin position="770"/>
        <end position="782"/>
    </location>
</feature>
<feature type="region of interest" description="Disordered" evidence="1">
    <location>
        <begin position="1586"/>
        <end position="1666"/>
    </location>
</feature>
<feature type="region of interest" description="Disordered" evidence="1">
    <location>
        <begin position="1793"/>
        <end position="1898"/>
    </location>
</feature>
<feature type="compositionally biased region" description="Polar residues" evidence="1">
    <location>
        <begin position="1621"/>
        <end position="1644"/>
    </location>
</feature>
<feature type="compositionally biased region" description="Low complexity" evidence="1">
    <location>
        <begin position="1645"/>
        <end position="1657"/>
    </location>
</feature>
<proteinExistence type="predicted"/>
<dbReference type="InterPro" id="IPR024855">
    <property type="entry name" value="UNC79"/>
</dbReference>
<feature type="region of interest" description="Disordered" evidence="1">
    <location>
        <begin position="1530"/>
        <end position="1564"/>
    </location>
</feature>
<keyword evidence="3" id="KW-1185">Reference proteome</keyword>
<feature type="region of interest" description="Disordered" evidence="1">
    <location>
        <begin position="1689"/>
        <end position="1734"/>
    </location>
</feature>
<dbReference type="PANTHER" id="PTHR21696">
    <property type="entry name" value="PROTEIN UNC-79 HOMOLOG"/>
    <property type="match status" value="1"/>
</dbReference>
<feature type="region of interest" description="Disordered" evidence="1">
    <location>
        <begin position="760"/>
        <end position="789"/>
    </location>
</feature>
<evidence type="ECO:0000313" key="2">
    <source>
        <dbReference type="EMBL" id="CAH2985737.1"/>
    </source>
</evidence>
<accession>A0ABN8L8W0</accession>
<evidence type="ECO:0000256" key="1">
    <source>
        <dbReference type="SAM" id="MobiDB-lite"/>
    </source>
</evidence>
<evidence type="ECO:0008006" key="4">
    <source>
        <dbReference type="Google" id="ProtNLM"/>
    </source>
</evidence>
<name>A0ABN8L8W0_CHISP</name>
<feature type="compositionally biased region" description="Basic and acidic residues" evidence="1">
    <location>
        <begin position="1607"/>
        <end position="1616"/>
    </location>
</feature>
<evidence type="ECO:0000313" key="3">
    <source>
        <dbReference type="Proteomes" id="UP001153292"/>
    </source>
</evidence>
<dbReference type="Pfam" id="PF14776">
    <property type="entry name" value="UNC-79"/>
    <property type="match status" value="1"/>
</dbReference>
<protein>
    <recommendedName>
        <fullName evidence="4">Protein unc-79 homolog</fullName>
    </recommendedName>
</protein>
<sequence>MHNIQPLPSGTDIANTVKYFSQTLLSVLKDVPRSPLEMLRDADDDTDRMTLYPNLDYKGLFNAISQLVDAAPHLQYGIQAFGQAVLQCLGCLLPFLEYDMIDNLPYLVAYCVAVFPLSLHQEILHLLCYYILPFTITRRYSGQEEESQASQSVAAIVMMVFQHSSNPAHHCQLLECLMSMKQTVVKDILCVIAYGTWGARLSAAKLLFYYWPPFDAKLFDRKGLLCKFSNDLVPFLCQRDMCPNAGSAEAAKVCYDHCISVTFASDSPPPLYLCIECANEIHREHPNQRFFDILHPQQQVSMVCENKNCRSTDKAAYSICFSNECASYNGNHPIRYCQQCHGNRHNSRRGGDHVVHTRLPHAWQMDSDMQTNLVEAIISLLKEAKPINMEDPDSSTEQLKPPLSVNLPDPISVEDRQLLGRYGVWLMVGLCTPNPDTPDEVLGRLLSVLFHWFHVTSFSYTGDTANAVEKLKLEHVCGWVRSIGESHRGVLVACLLPHPPHYTRQAGHWDNLASKAHHLKDGLNRLYCLIPYGIITQSIWDYIMPAWMEAICTDVPEKELMELKIPLAKILEPDGSMVGVDEKNLYKFAAQRVSDTPTPETVLPVLEWFQTISMLDVKIPLSQLFDLFSHCVINLPEKIFKPQTEGLKNDSSPSSADIEKKEKDDQMKPQNLTCCILMLDILLKQMELQQRRINIQNVSSEATKLLRLMLKSNQTNTIEHAVCLAEGACSYCEAAALWHQLAVLLVRALVPDKPRFMTEPSLDDIWSDTQTRKNQSEDERSKSGGTPATSVDALMSLAHSVGPDKSSVGGVLVHMPHFVHFMQLSLISDASSDPVLTKSSGDTQIMTATVETITEQLDMAAALPPADQPPMATAHTITLTDTDVATATADVSTPNLLGDNECMAESVEDDLTNFWPTSAGKFHFCIEELPQELQYIHQLLQELKNTSRPDVLYHLLQCLQTLVLNADALADHRGFLIWCQENLLIDNLWNVCNACHSHICSVAVPVLLHCVTLAGGADVFCGLVRDQFHHHEARVRFTAVERVSIIIRFMDGSPIKTSLPLQTALATAFCYLISSMDDTNVYVAQRATLYIGTIHDNAIELLLYCLETQFDLVIVDRPMVLQSIYQLHNTLSDRRILKWEFFLNRFEALLLEAQINSNKAIDFSNLRELVSSETSSEWFLYKVRRAHEALSVSAREPHVNTLSASFGTKWPYKRTISAPATMPPQPDARPEREKVYSRQYSAPLLKRKTSRFGLGQLLATPQPSANTQRTNNTHDGFHSMSGRSTEDTLTTVIPKAVDLEEADRETTNLLVFLLMQFLSRSDQAHPTEDKATAKTQELVLKHLFLLLGYNCVEKYFHISPYTLRQSSIFNAFMANLPQVLDQNHVMGASIAEPTLLLLQYVTGGSHSHTGSVPPAASHSLAALEPHARRHWLMALLVLLYKYHYSSGTLCNQVQSLVRIVLNTVEGQYHQCKRIPPMIVMPQARTRDLSQPSLKTEVEVSNVAGIASGSNVSTSGGVPVVAGAVAGASSGAGGSSCSPLGVERKPKLQHKSPAHMHTHWEEPTKPAKYQQWSLEQESSESELIAIPETSDKSDTTVHGSTAPGSFDEPSHYEDLPPKVDNMPTSSHPPLNKINSAVGSRSAHQLSTSSSVSIGSDSSNLKSTPMSGQSVEIWPDQLQASPRAKILGKQKRIVVGSSTSPDTAPSSNGEGLSAQHHAPRHRSPVRCEGPYASPESPLSKMEVAWSCAPRAPPAHAAHTFHIPPPERLLPIGPKPNKEQYPVFNALVDRVREALSLPADDSTDKTDSSRSEQEPVPMPTSRPQDLSKKLSSEGPRSRGASPRRLARQAAQMGSPPHQDPSQQRPQSTDSGCEGVEMGEGSGEGGWWEDGSRQAHSNPGPRADSTLCYRCAECGGAVEQYSDEELGLCVIALATFVHREPAAAASMLPALLHAVSRVVQLGNYSWQADTNTRLPGSAVFVAHQFLRCVLHQLAPNNVFLQIFLQRTPEKQRAMFFKSIAQAFVDFNELYPCGPLQLVVEHLNSKKTLPIDQITVIAGNIATYLECLAPEALGPPSACAPLLQQLDALLRSTALQLQQLDDVMPLLRAAAAVLRLPAAAQHKSILEPISKIISYGIQNFVVKLSVISELSVVCMRAFSRDRDKLLVCRVLVYELVQALRTKSTVPDDNLFILIQYVLQGHGCTLVLPPQLHTGELLAGAAGEARELGSGAVDCMRPHLADMLELLQDPHLLNKIKGSVSKSIVNRNLICLNEDTLGAIVKGGIAQYVAMELALEHSRGRQDRPAHRHMPWLAVSIPGSRDIFEVVGRVRLVSWLVMGALCNARTNLPLQQPVPQDATCHMTDHIQTIMASYIEQSKPTGQRMNALFHAFILCQLWTLYLEELAGSSSPSSEPHNTTLCILLEFWCKLVPPMLQVTMHSKLLAETVNLHFLSLLESLLECNSTVLNKLLPLWTPILHSPLFNMPRHVAQRLDVCRDVKPEAVRTYAGAGVGAGTNASGGVTGGSAARTHRRLHRLLAKMAQLELQPHTFYFI</sequence>